<feature type="transmembrane region" description="Helical" evidence="1">
    <location>
        <begin position="185"/>
        <end position="203"/>
    </location>
</feature>
<sequence length="416" mass="48583">MLLSQIYKDNWSAGSKVFFRFIFSYFLLYIFLMFASGLFETPFKWIGKTLIGLNYDYDVSGYGSGDNTYAYVTLFSNFILAIIITVFWSILHKNQESYNKSFYWFLVILRVFLVAAMLLYGFVKVFQIQFQQPSFVKLLQPMGEYSPMGLAWTYMGYSKGFGMFAGIMEILGGVLLIWRRTSTLGAFIIIGVMTQVAMMNLMFDIPVKLFSIHLVLMAVIIFMTDAKRFTSVFITNKATETYKYYHPVTSEGYHKIINIFKKILLPIILVAGCILSYLGQLNISDENHRPELYGIWKVKTFVRNYDTIPPLTTDNSRWNYLLIERKDKAIVKTMTDELLKHVFITDTTRSRISLYHENNAKDSLNFKYEVENSKYLKLNGKLEKDSLSIIFTKIELEKFPLKSRGFHWINERPFNR</sequence>
<evidence type="ECO:0000313" key="2">
    <source>
        <dbReference type="EMBL" id="GAA4962788.1"/>
    </source>
</evidence>
<feature type="transmembrane region" description="Helical" evidence="1">
    <location>
        <begin position="209"/>
        <end position="226"/>
    </location>
</feature>
<evidence type="ECO:0000256" key="1">
    <source>
        <dbReference type="SAM" id="Phobius"/>
    </source>
</evidence>
<keyword evidence="1" id="KW-0812">Transmembrane</keyword>
<organism evidence="2 3">
    <name type="scientific">Algibacter aquimarinus</name>
    <dbReference type="NCBI Taxonomy" id="1136748"/>
    <lineage>
        <taxon>Bacteria</taxon>
        <taxon>Pseudomonadati</taxon>
        <taxon>Bacteroidota</taxon>
        <taxon>Flavobacteriia</taxon>
        <taxon>Flavobacteriales</taxon>
        <taxon>Flavobacteriaceae</taxon>
        <taxon>Algibacter</taxon>
    </lineage>
</organism>
<keyword evidence="1" id="KW-0472">Membrane</keyword>
<feature type="transmembrane region" description="Helical" evidence="1">
    <location>
        <begin position="102"/>
        <end position="123"/>
    </location>
</feature>
<keyword evidence="3" id="KW-1185">Reference proteome</keyword>
<dbReference type="RefSeq" id="WP_345164957.1">
    <property type="nucleotide sequence ID" value="NZ_BAABJK010000004.1"/>
</dbReference>
<evidence type="ECO:0008006" key="4">
    <source>
        <dbReference type="Google" id="ProtNLM"/>
    </source>
</evidence>
<feature type="transmembrane region" description="Helical" evidence="1">
    <location>
        <begin position="263"/>
        <end position="283"/>
    </location>
</feature>
<reference evidence="3" key="1">
    <citation type="journal article" date="2019" name="Int. J. Syst. Evol. Microbiol.">
        <title>The Global Catalogue of Microorganisms (GCM) 10K type strain sequencing project: providing services to taxonomists for standard genome sequencing and annotation.</title>
        <authorList>
            <consortium name="The Broad Institute Genomics Platform"/>
            <consortium name="The Broad Institute Genome Sequencing Center for Infectious Disease"/>
            <person name="Wu L."/>
            <person name="Ma J."/>
        </authorList>
    </citation>
    <scope>NUCLEOTIDE SEQUENCE [LARGE SCALE GENOMIC DNA]</scope>
    <source>
        <strain evidence="3">JCM 18287</strain>
    </source>
</reference>
<keyword evidence="1" id="KW-1133">Transmembrane helix</keyword>
<protein>
    <recommendedName>
        <fullName evidence="4">DoxX-like family protein</fullName>
    </recommendedName>
</protein>
<gene>
    <name evidence="2" type="ORF">GCM10023315_08780</name>
</gene>
<feature type="transmembrane region" description="Helical" evidence="1">
    <location>
        <begin position="21"/>
        <end position="39"/>
    </location>
</feature>
<proteinExistence type="predicted"/>
<accession>A0ABP9H758</accession>
<evidence type="ECO:0000313" key="3">
    <source>
        <dbReference type="Proteomes" id="UP001501692"/>
    </source>
</evidence>
<feature type="transmembrane region" description="Helical" evidence="1">
    <location>
        <begin position="160"/>
        <end position="178"/>
    </location>
</feature>
<feature type="transmembrane region" description="Helical" evidence="1">
    <location>
        <begin position="69"/>
        <end position="90"/>
    </location>
</feature>
<name>A0ABP9H758_9FLAO</name>
<dbReference type="EMBL" id="BAABJK010000004">
    <property type="protein sequence ID" value="GAA4962788.1"/>
    <property type="molecule type" value="Genomic_DNA"/>
</dbReference>
<dbReference type="Proteomes" id="UP001501692">
    <property type="component" value="Unassembled WGS sequence"/>
</dbReference>
<comment type="caution">
    <text evidence="2">The sequence shown here is derived from an EMBL/GenBank/DDBJ whole genome shotgun (WGS) entry which is preliminary data.</text>
</comment>